<keyword evidence="1" id="KW-0805">Transcription regulation</keyword>
<proteinExistence type="predicted"/>
<keyword evidence="2" id="KW-0238">DNA-binding</keyword>
<dbReference type="RefSeq" id="WP_150700032.1">
    <property type="nucleotide sequence ID" value="NZ_CABPRZ010000038.1"/>
</dbReference>
<dbReference type="InterPro" id="IPR005471">
    <property type="entry name" value="Tscrpt_reg_IclR_N"/>
</dbReference>
<dbReference type="InterPro" id="IPR014757">
    <property type="entry name" value="Tscrpt_reg_IclR_C"/>
</dbReference>
<protein>
    <submittedName>
        <fullName evidence="6">IclR family transcriptional regulator</fullName>
    </submittedName>
</protein>
<dbReference type="EMBL" id="CABPRZ010000038">
    <property type="protein sequence ID" value="VVE58791.1"/>
    <property type="molecule type" value="Genomic_DNA"/>
</dbReference>
<dbReference type="InterPro" id="IPR050707">
    <property type="entry name" value="HTH_MetabolicPath_Reg"/>
</dbReference>
<dbReference type="OrthoDB" id="13103at2"/>
<dbReference type="PROSITE" id="PS51078">
    <property type="entry name" value="ICLR_ED"/>
    <property type="match status" value="1"/>
</dbReference>
<organism evidence="6 7">
    <name type="scientific">Pandoraea terrae</name>
    <dbReference type="NCBI Taxonomy" id="1537710"/>
    <lineage>
        <taxon>Bacteria</taxon>
        <taxon>Pseudomonadati</taxon>
        <taxon>Pseudomonadota</taxon>
        <taxon>Betaproteobacteria</taxon>
        <taxon>Burkholderiales</taxon>
        <taxon>Burkholderiaceae</taxon>
        <taxon>Pandoraea</taxon>
    </lineage>
</organism>
<dbReference type="InterPro" id="IPR036390">
    <property type="entry name" value="WH_DNA-bd_sf"/>
</dbReference>
<reference evidence="6 7" key="1">
    <citation type="submission" date="2019-08" db="EMBL/GenBank/DDBJ databases">
        <authorList>
            <person name="Peeters C."/>
        </authorList>
    </citation>
    <scope>NUCLEOTIDE SEQUENCE [LARGE SCALE GENOMIC DNA]</scope>
    <source>
        <strain evidence="6 7">LMG 30175</strain>
    </source>
</reference>
<dbReference type="SUPFAM" id="SSF46785">
    <property type="entry name" value="Winged helix' DNA-binding domain"/>
    <property type="match status" value="1"/>
</dbReference>
<evidence type="ECO:0000313" key="6">
    <source>
        <dbReference type="EMBL" id="VVE58791.1"/>
    </source>
</evidence>
<keyword evidence="7" id="KW-1185">Reference proteome</keyword>
<feature type="domain" description="IclR-ED" evidence="5">
    <location>
        <begin position="68"/>
        <end position="241"/>
    </location>
</feature>
<dbReference type="Pfam" id="PF09339">
    <property type="entry name" value="HTH_IclR"/>
    <property type="match status" value="1"/>
</dbReference>
<name>A0A5E4ZBN2_9BURK</name>
<evidence type="ECO:0000259" key="5">
    <source>
        <dbReference type="PROSITE" id="PS51078"/>
    </source>
</evidence>
<dbReference type="GO" id="GO:0045892">
    <property type="term" value="P:negative regulation of DNA-templated transcription"/>
    <property type="evidence" value="ECO:0007669"/>
    <property type="project" value="TreeGrafter"/>
</dbReference>
<evidence type="ECO:0000313" key="7">
    <source>
        <dbReference type="Proteomes" id="UP000414233"/>
    </source>
</evidence>
<dbReference type="GO" id="GO:0003677">
    <property type="term" value="F:DNA binding"/>
    <property type="evidence" value="ECO:0007669"/>
    <property type="project" value="UniProtKB-KW"/>
</dbReference>
<dbReference type="InterPro" id="IPR036388">
    <property type="entry name" value="WH-like_DNA-bd_sf"/>
</dbReference>
<keyword evidence="3" id="KW-0804">Transcription</keyword>
<sequence length="241" mass="25694">MGEISTVSSVGHAIRLIELLAGGASPRNVSEIAHALELPRATVYRLLRTLAEFEWVIQDGTTYRLSFRPTGLFVHAGAGSSLADRMTPVLQALVNETGETAHFAALDGDRVVYLAKIDSPHPIRMFSQIGWRGPLHATGVGKALLAWAAPALLARICAQGLERFTPRTIVDKKTLLAELERVRTQGYAVDAEELIDGLTCVAVPVMSGTRVLGALSIAGPTARVGDPVSMARILKKAAALP</sequence>
<accession>A0A5E4ZBN2</accession>
<dbReference type="SMART" id="SM00346">
    <property type="entry name" value="HTH_ICLR"/>
    <property type="match status" value="1"/>
</dbReference>
<dbReference type="AlphaFoldDB" id="A0A5E4ZBN2"/>
<dbReference type="GO" id="GO:0003700">
    <property type="term" value="F:DNA-binding transcription factor activity"/>
    <property type="evidence" value="ECO:0007669"/>
    <property type="project" value="TreeGrafter"/>
</dbReference>
<dbReference type="SUPFAM" id="SSF55781">
    <property type="entry name" value="GAF domain-like"/>
    <property type="match status" value="1"/>
</dbReference>
<gene>
    <name evidence="6" type="ORF">PTE30175_05303</name>
</gene>
<dbReference type="Pfam" id="PF01614">
    <property type="entry name" value="IclR_C"/>
    <property type="match status" value="1"/>
</dbReference>
<evidence type="ECO:0000259" key="4">
    <source>
        <dbReference type="PROSITE" id="PS51077"/>
    </source>
</evidence>
<dbReference type="PANTHER" id="PTHR30136:SF24">
    <property type="entry name" value="HTH-TYPE TRANSCRIPTIONAL REPRESSOR ALLR"/>
    <property type="match status" value="1"/>
</dbReference>
<dbReference type="InterPro" id="IPR029016">
    <property type="entry name" value="GAF-like_dom_sf"/>
</dbReference>
<dbReference type="PANTHER" id="PTHR30136">
    <property type="entry name" value="HELIX-TURN-HELIX TRANSCRIPTIONAL REGULATOR, ICLR FAMILY"/>
    <property type="match status" value="1"/>
</dbReference>
<dbReference type="Gene3D" id="3.30.450.40">
    <property type="match status" value="1"/>
</dbReference>
<dbReference type="Gene3D" id="1.10.10.10">
    <property type="entry name" value="Winged helix-like DNA-binding domain superfamily/Winged helix DNA-binding domain"/>
    <property type="match status" value="1"/>
</dbReference>
<evidence type="ECO:0000256" key="1">
    <source>
        <dbReference type="ARBA" id="ARBA00023015"/>
    </source>
</evidence>
<evidence type="ECO:0000256" key="2">
    <source>
        <dbReference type="ARBA" id="ARBA00023125"/>
    </source>
</evidence>
<dbReference type="Proteomes" id="UP000414233">
    <property type="component" value="Unassembled WGS sequence"/>
</dbReference>
<dbReference type="PROSITE" id="PS51077">
    <property type="entry name" value="HTH_ICLR"/>
    <property type="match status" value="1"/>
</dbReference>
<evidence type="ECO:0000256" key="3">
    <source>
        <dbReference type="ARBA" id="ARBA00023163"/>
    </source>
</evidence>
<feature type="domain" description="HTH iclR-type" evidence="4">
    <location>
        <begin position="7"/>
        <end position="67"/>
    </location>
</feature>